<accession>A0A1I1LV71</accession>
<dbReference type="EMBL" id="FNVB01000002">
    <property type="protein sequence ID" value="SEF73536.1"/>
    <property type="molecule type" value="Genomic_DNA"/>
</dbReference>
<evidence type="ECO:0000313" key="3">
    <source>
        <dbReference type="EMBL" id="SFC74203.1"/>
    </source>
</evidence>
<sequence length="69" mass="7990">MTEQPEEPETLQGAERLDEEELGDDPVERGVQPPDRWTRETESRPTPREEREGESLDERLSEEVPDENG</sequence>
<evidence type="ECO:0000313" key="5">
    <source>
        <dbReference type="Proteomes" id="UP000236729"/>
    </source>
</evidence>
<feature type="compositionally biased region" description="Basic and acidic residues" evidence="1">
    <location>
        <begin position="36"/>
        <end position="62"/>
    </location>
</feature>
<dbReference type="RefSeq" id="WP_093347691.1">
    <property type="nucleotide sequence ID" value="NZ_FNVB01000002.1"/>
</dbReference>
<dbReference type="AlphaFoldDB" id="A0A1H5UEV1"/>
<evidence type="ECO:0000256" key="1">
    <source>
        <dbReference type="SAM" id="MobiDB-lite"/>
    </source>
</evidence>
<proteinExistence type="predicted"/>
<dbReference type="EMBL" id="FOME01000001">
    <property type="protein sequence ID" value="SFC74203.1"/>
    <property type="molecule type" value="Genomic_DNA"/>
</dbReference>
<dbReference type="Proteomes" id="UP000199690">
    <property type="component" value="Unassembled WGS sequence"/>
</dbReference>
<name>A0A1H5UEV1_9PSEU</name>
<protein>
    <submittedName>
        <fullName evidence="2">Uncharacterized protein</fullName>
    </submittedName>
</protein>
<evidence type="ECO:0000313" key="2">
    <source>
        <dbReference type="EMBL" id="SEF73536.1"/>
    </source>
</evidence>
<dbReference type="Proteomes" id="UP000236729">
    <property type="component" value="Unassembled WGS sequence"/>
</dbReference>
<accession>A0A1H5UEV1</accession>
<gene>
    <name evidence="2" type="ORF">SAMN02982929_00504</name>
    <name evidence="3" type="ORF">SAMN05216506_1011566</name>
</gene>
<keyword evidence="4" id="KW-1185">Reference proteome</keyword>
<feature type="region of interest" description="Disordered" evidence="1">
    <location>
        <begin position="1"/>
        <end position="69"/>
    </location>
</feature>
<reference evidence="4 5" key="1">
    <citation type="submission" date="2016-10" db="EMBL/GenBank/DDBJ databases">
        <authorList>
            <person name="Varghese N."/>
            <person name="Submissions S."/>
        </authorList>
    </citation>
    <scope>NUCLEOTIDE SEQUENCE [LARGE SCALE GENOMIC DNA]</scope>
    <source>
        <strain evidence="5">ATCC 20501</strain>
        <strain evidence="3 4">CGMCC 4.3529</strain>
    </source>
</reference>
<organism evidence="2 5">
    <name type="scientific">Saccharopolyspora kobensis</name>
    <dbReference type="NCBI Taxonomy" id="146035"/>
    <lineage>
        <taxon>Bacteria</taxon>
        <taxon>Bacillati</taxon>
        <taxon>Actinomycetota</taxon>
        <taxon>Actinomycetes</taxon>
        <taxon>Pseudonocardiales</taxon>
        <taxon>Pseudonocardiaceae</taxon>
        <taxon>Saccharopolyspora</taxon>
    </lineage>
</organism>
<reference evidence="2" key="2">
    <citation type="submission" date="2016-10" db="EMBL/GenBank/DDBJ databases">
        <authorList>
            <person name="de Groot N.N."/>
        </authorList>
    </citation>
    <scope>NUCLEOTIDE SEQUENCE [LARGE SCALE GENOMIC DNA]</scope>
    <source>
        <strain evidence="2">ATCC 20501</strain>
    </source>
</reference>
<evidence type="ECO:0000313" key="4">
    <source>
        <dbReference type="Proteomes" id="UP000199690"/>
    </source>
</evidence>